<keyword evidence="7" id="KW-1185">Reference proteome</keyword>
<dbReference type="InterPro" id="IPR036390">
    <property type="entry name" value="WH_DNA-bd_sf"/>
</dbReference>
<dbReference type="RefSeq" id="WP_270678317.1">
    <property type="nucleotide sequence ID" value="NZ_JAQFWP010000024.1"/>
</dbReference>
<comment type="similarity">
    <text evidence="1">Belongs to the LysR transcriptional regulatory family.</text>
</comment>
<feature type="domain" description="HTH lysR-type" evidence="5">
    <location>
        <begin position="2"/>
        <end position="59"/>
    </location>
</feature>
<dbReference type="Gene3D" id="1.10.10.10">
    <property type="entry name" value="Winged helix-like DNA-binding domain superfamily/Winged helix DNA-binding domain"/>
    <property type="match status" value="1"/>
</dbReference>
<dbReference type="Proteomes" id="UP001165685">
    <property type="component" value="Unassembled WGS sequence"/>
</dbReference>
<gene>
    <name evidence="6" type="ORF">O4U47_14190</name>
</gene>
<evidence type="ECO:0000256" key="1">
    <source>
        <dbReference type="ARBA" id="ARBA00009437"/>
    </source>
</evidence>
<dbReference type="InterPro" id="IPR036388">
    <property type="entry name" value="WH-like_DNA-bd_sf"/>
</dbReference>
<reference evidence="6" key="1">
    <citation type="submission" date="2023-01" db="EMBL/GenBank/DDBJ databases">
        <title>Draft genome sequence of Nocardiopsis sp. LSu2-4 isolated from halophytes.</title>
        <authorList>
            <person name="Duangmal K."/>
            <person name="Chantavorakit T."/>
        </authorList>
    </citation>
    <scope>NUCLEOTIDE SEQUENCE</scope>
    <source>
        <strain evidence="6">LSu2-4</strain>
    </source>
</reference>
<comment type="caution">
    <text evidence="6">The sequence shown here is derived from an EMBL/GenBank/DDBJ whole genome shotgun (WGS) entry which is preliminary data.</text>
</comment>
<evidence type="ECO:0000313" key="7">
    <source>
        <dbReference type="Proteomes" id="UP001165685"/>
    </source>
</evidence>
<dbReference type="PANTHER" id="PTHR30346:SF29">
    <property type="entry name" value="LYSR SUBSTRATE-BINDING"/>
    <property type="match status" value="1"/>
</dbReference>
<dbReference type="InterPro" id="IPR000847">
    <property type="entry name" value="LysR_HTH_N"/>
</dbReference>
<name>A0ABT4TLU4_9ACTN</name>
<dbReference type="Gene3D" id="3.40.190.10">
    <property type="entry name" value="Periplasmic binding protein-like II"/>
    <property type="match status" value="2"/>
</dbReference>
<dbReference type="SUPFAM" id="SSF53850">
    <property type="entry name" value="Periplasmic binding protein-like II"/>
    <property type="match status" value="1"/>
</dbReference>
<dbReference type="Pfam" id="PF03466">
    <property type="entry name" value="LysR_substrate"/>
    <property type="match status" value="1"/>
</dbReference>
<dbReference type="Pfam" id="PF00126">
    <property type="entry name" value="HTH_1"/>
    <property type="match status" value="1"/>
</dbReference>
<protein>
    <submittedName>
        <fullName evidence="6">LysR family transcriptional regulator</fullName>
    </submittedName>
</protein>
<evidence type="ECO:0000256" key="2">
    <source>
        <dbReference type="ARBA" id="ARBA00023015"/>
    </source>
</evidence>
<dbReference type="SUPFAM" id="SSF46785">
    <property type="entry name" value="Winged helix' DNA-binding domain"/>
    <property type="match status" value="1"/>
</dbReference>
<evidence type="ECO:0000256" key="4">
    <source>
        <dbReference type="ARBA" id="ARBA00023163"/>
    </source>
</evidence>
<dbReference type="PANTHER" id="PTHR30346">
    <property type="entry name" value="TRANSCRIPTIONAL DUAL REGULATOR HCAR-RELATED"/>
    <property type="match status" value="1"/>
</dbReference>
<keyword evidence="4" id="KW-0804">Transcription</keyword>
<keyword evidence="3" id="KW-0238">DNA-binding</keyword>
<dbReference type="InterPro" id="IPR005119">
    <property type="entry name" value="LysR_subst-bd"/>
</dbReference>
<organism evidence="6 7">
    <name type="scientific">Nocardiopsis suaedae</name>
    <dbReference type="NCBI Taxonomy" id="3018444"/>
    <lineage>
        <taxon>Bacteria</taxon>
        <taxon>Bacillati</taxon>
        <taxon>Actinomycetota</taxon>
        <taxon>Actinomycetes</taxon>
        <taxon>Streptosporangiales</taxon>
        <taxon>Nocardiopsidaceae</taxon>
        <taxon>Nocardiopsis</taxon>
    </lineage>
</organism>
<evidence type="ECO:0000313" key="6">
    <source>
        <dbReference type="EMBL" id="MDA2805664.1"/>
    </source>
</evidence>
<proteinExistence type="inferred from homology"/>
<keyword evidence="2" id="KW-0805">Transcription regulation</keyword>
<accession>A0ABT4TLU4</accession>
<dbReference type="PROSITE" id="PS50931">
    <property type="entry name" value="HTH_LYSR"/>
    <property type="match status" value="1"/>
</dbReference>
<evidence type="ECO:0000256" key="3">
    <source>
        <dbReference type="ARBA" id="ARBA00023125"/>
    </source>
</evidence>
<sequence length="302" mass="32093">MFSTDRLRALAAVAEHGSVAAAARALHVTPSGVSQQLAKLEREAGRPLLEPDGRTVRLTQAGRVLAGHAARVAEQLRRARADLDDLGEEVLGPLRLAGVGSALRTLVPAALASLLALHPRVEPSACDGEAVELLPMLMRGDLDVLVVESWSPRPLALPAGAAVERLVREEVRVGVAEGHPLAGRERVGLEELAGEAWASCAPGTEPYESLVQVARACGFDPRVPYTLTEMPTQLALVRAGLAVALVPELARFPETPGVRFVPVEPGLAREITVIWREGAETPPVRAFKGVLRESLQRVPAEA</sequence>
<dbReference type="EMBL" id="JAQFWP010000024">
    <property type="protein sequence ID" value="MDA2805664.1"/>
    <property type="molecule type" value="Genomic_DNA"/>
</dbReference>
<evidence type="ECO:0000259" key="5">
    <source>
        <dbReference type="PROSITE" id="PS50931"/>
    </source>
</evidence>